<feature type="region of interest" description="Disordered" evidence="1">
    <location>
        <begin position="268"/>
        <end position="343"/>
    </location>
</feature>
<protein>
    <submittedName>
        <fullName evidence="3">DUF4157 domain-containing protein</fullName>
    </submittedName>
</protein>
<dbReference type="Proteomes" id="UP000619238">
    <property type="component" value="Unassembled WGS sequence"/>
</dbReference>
<feature type="domain" description="eCIS core" evidence="2">
    <location>
        <begin position="50"/>
        <end position="126"/>
    </location>
</feature>
<dbReference type="InterPro" id="IPR025295">
    <property type="entry name" value="eCIS_core_dom"/>
</dbReference>
<evidence type="ECO:0000313" key="4">
    <source>
        <dbReference type="Proteomes" id="UP000619238"/>
    </source>
</evidence>
<feature type="region of interest" description="Disordered" evidence="1">
    <location>
        <begin position="1"/>
        <end position="56"/>
    </location>
</feature>
<organism evidence="3 4">
    <name type="scientific">Kordia aestuariivivens</name>
    <dbReference type="NCBI Taxonomy" id="2759037"/>
    <lineage>
        <taxon>Bacteria</taxon>
        <taxon>Pseudomonadati</taxon>
        <taxon>Bacteroidota</taxon>
        <taxon>Flavobacteriia</taxon>
        <taxon>Flavobacteriales</taxon>
        <taxon>Flavobacteriaceae</taxon>
        <taxon>Kordia</taxon>
    </lineage>
</organism>
<name>A0ABR7QFW4_9FLAO</name>
<accession>A0ABR7QFW4</accession>
<reference evidence="3 4" key="1">
    <citation type="submission" date="2020-07" db="EMBL/GenBank/DDBJ databases">
        <title>Description of Kordia aestuariivivens sp. nov., isolated from a tidal flat.</title>
        <authorList>
            <person name="Park S."/>
            <person name="Yoon J.-H."/>
        </authorList>
    </citation>
    <scope>NUCLEOTIDE SEQUENCE [LARGE SCALE GENOMIC DNA]</scope>
    <source>
        <strain evidence="3 4">YSTF-M3</strain>
    </source>
</reference>
<dbReference type="EMBL" id="JACGWS010000019">
    <property type="protein sequence ID" value="MBC8757393.1"/>
    <property type="molecule type" value="Genomic_DNA"/>
</dbReference>
<sequence>MQSKKANTTPITPVTTNTNIQTKSNSQQNGSVSSSFTKRLTNSKGKGSSLSQDTNNTMSTAFGTNFNSVKVHTDHSSINMNNDLKSRAFTNGNNIYFNSGEYAPKSPKGKRLLAHELTHVIQQKGGNENVIQKQDDEDIPVSQNVLELEPLSRVPQWAHQRWEGLNSNQRSIVFLRMAGHYGMEFAGRFWQLANAGTHNYAVSYMNRTSQRRSIRFRDEIILRQGFINAGVTQERDALNRLFSSQYEVWLHPDGRMIYVMISNPSNVDTSNTQRLVPDPPDVSLPEPEMRVPERNAPSVGGGDQLELEGQTPTESDSRRRPRGPRLEGGTLRPINPEDFRLNL</sequence>
<evidence type="ECO:0000259" key="2">
    <source>
        <dbReference type="Pfam" id="PF13699"/>
    </source>
</evidence>
<comment type="caution">
    <text evidence="3">The sequence shown here is derived from an EMBL/GenBank/DDBJ whole genome shotgun (WGS) entry which is preliminary data.</text>
</comment>
<gene>
    <name evidence="3" type="ORF">H2O64_22175</name>
</gene>
<evidence type="ECO:0000313" key="3">
    <source>
        <dbReference type="EMBL" id="MBC8757393.1"/>
    </source>
</evidence>
<feature type="compositionally biased region" description="Low complexity" evidence="1">
    <location>
        <begin position="7"/>
        <end position="35"/>
    </location>
</feature>
<dbReference type="Pfam" id="PF13699">
    <property type="entry name" value="eCIS_core"/>
    <property type="match status" value="1"/>
</dbReference>
<evidence type="ECO:0000256" key="1">
    <source>
        <dbReference type="SAM" id="MobiDB-lite"/>
    </source>
</evidence>
<feature type="compositionally biased region" description="Polar residues" evidence="1">
    <location>
        <begin position="36"/>
        <end position="56"/>
    </location>
</feature>
<keyword evidence="4" id="KW-1185">Reference proteome</keyword>
<proteinExistence type="predicted"/>